<evidence type="ECO:0000256" key="1">
    <source>
        <dbReference type="SAM" id="SignalP"/>
    </source>
</evidence>
<gene>
    <name evidence="2" type="ORF">ACFP3U_03450</name>
</gene>
<proteinExistence type="predicted"/>
<evidence type="ECO:0000313" key="3">
    <source>
        <dbReference type="Proteomes" id="UP001595975"/>
    </source>
</evidence>
<organism evidence="2 3">
    <name type="scientific">Kitasatospora misakiensis</name>
    <dbReference type="NCBI Taxonomy" id="67330"/>
    <lineage>
        <taxon>Bacteria</taxon>
        <taxon>Bacillati</taxon>
        <taxon>Actinomycetota</taxon>
        <taxon>Actinomycetes</taxon>
        <taxon>Kitasatosporales</taxon>
        <taxon>Streptomycetaceae</taxon>
        <taxon>Kitasatospora</taxon>
    </lineage>
</organism>
<dbReference type="RefSeq" id="WP_380223624.1">
    <property type="nucleotide sequence ID" value="NZ_JBHSOF010000002.1"/>
</dbReference>
<feature type="chain" id="PRO_5045574652" evidence="1">
    <location>
        <begin position="29"/>
        <end position="211"/>
    </location>
</feature>
<keyword evidence="3" id="KW-1185">Reference proteome</keyword>
<name>A0ABW0WWV7_9ACTN</name>
<protein>
    <submittedName>
        <fullName evidence="2">Uncharacterized protein</fullName>
    </submittedName>
</protein>
<feature type="signal peptide" evidence="1">
    <location>
        <begin position="1"/>
        <end position="28"/>
    </location>
</feature>
<accession>A0ABW0WWV7</accession>
<reference evidence="3" key="1">
    <citation type="journal article" date="2019" name="Int. J. Syst. Evol. Microbiol.">
        <title>The Global Catalogue of Microorganisms (GCM) 10K type strain sequencing project: providing services to taxonomists for standard genome sequencing and annotation.</title>
        <authorList>
            <consortium name="The Broad Institute Genomics Platform"/>
            <consortium name="The Broad Institute Genome Sequencing Center for Infectious Disease"/>
            <person name="Wu L."/>
            <person name="Ma J."/>
        </authorList>
    </citation>
    <scope>NUCLEOTIDE SEQUENCE [LARGE SCALE GENOMIC DNA]</scope>
    <source>
        <strain evidence="3">CGMCC 4.1437</strain>
    </source>
</reference>
<evidence type="ECO:0000313" key="2">
    <source>
        <dbReference type="EMBL" id="MFC5662033.1"/>
    </source>
</evidence>
<dbReference type="EMBL" id="JBHSOF010000002">
    <property type="protein sequence ID" value="MFC5662033.1"/>
    <property type="molecule type" value="Genomic_DNA"/>
</dbReference>
<dbReference type="Proteomes" id="UP001595975">
    <property type="component" value="Unassembled WGS sequence"/>
</dbReference>
<keyword evidence="1" id="KW-0732">Signal</keyword>
<comment type="caution">
    <text evidence="2">The sequence shown here is derived from an EMBL/GenBank/DDBJ whole genome shotgun (WGS) entry which is preliminary data.</text>
</comment>
<sequence>MNRATLATTALALTLGSATLAAATPAGAAGPQVPIKGAATLCLTPAADQALAAQGVELEATAPATLDTTGPTPCVTTPVTSGAVSLDLASGGAPMDGALAFVRTADGRRADFTELFSHLATRTITATTAVDHGTPAPVDFLTYTVSVDHVRVNLSGIDAAGLPMKLAPGGAQTLQEAFGATPVAVGEPLFTIDGHADLLRSVLAVPVGLTG</sequence>